<evidence type="ECO:0008006" key="4">
    <source>
        <dbReference type="Google" id="ProtNLM"/>
    </source>
</evidence>
<dbReference type="AlphaFoldDB" id="A0A8S1EJW0"/>
<keyword evidence="3" id="KW-1185">Reference proteome</keyword>
<dbReference type="SUPFAM" id="SSF52540">
    <property type="entry name" value="P-loop containing nucleoside triphosphate hydrolases"/>
    <property type="match status" value="1"/>
</dbReference>
<gene>
    <name evidence="2" type="ORF">CBOVIS_LOCUS3877</name>
</gene>
<dbReference type="Pfam" id="PF08477">
    <property type="entry name" value="Roc"/>
    <property type="match status" value="1"/>
</dbReference>
<evidence type="ECO:0000313" key="2">
    <source>
        <dbReference type="EMBL" id="CAB3401076.1"/>
    </source>
</evidence>
<feature type="compositionally biased region" description="Basic residues" evidence="1">
    <location>
        <begin position="544"/>
        <end position="553"/>
    </location>
</feature>
<dbReference type="EMBL" id="CADEPM010000002">
    <property type="protein sequence ID" value="CAB3401076.1"/>
    <property type="molecule type" value="Genomic_DNA"/>
</dbReference>
<dbReference type="GO" id="GO:0005525">
    <property type="term" value="F:GTP binding"/>
    <property type="evidence" value="ECO:0007669"/>
    <property type="project" value="InterPro"/>
</dbReference>
<dbReference type="PANTHER" id="PTHR14932:SF1">
    <property type="entry name" value="RAB-LIKE PROTEIN 6"/>
    <property type="match status" value="1"/>
</dbReference>
<dbReference type="InterPro" id="IPR001806">
    <property type="entry name" value="Small_GTPase"/>
</dbReference>
<feature type="compositionally biased region" description="Basic and acidic residues" evidence="1">
    <location>
        <begin position="514"/>
        <end position="531"/>
    </location>
</feature>
<dbReference type="PROSITE" id="PS51419">
    <property type="entry name" value="RAB"/>
    <property type="match status" value="1"/>
</dbReference>
<feature type="compositionally biased region" description="Polar residues" evidence="1">
    <location>
        <begin position="344"/>
        <end position="360"/>
    </location>
</feature>
<dbReference type="Pfam" id="PF00071">
    <property type="entry name" value="Ras"/>
    <property type="match status" value="1"/>
</dbReference>
<feature type="region of interest" description="Disordered" evidence="1">
    <location>
        <begin position="344"/>
        <end position="366"/>
    </location>
</feature>
<dbReference type="Proteomes" id="UP000494206">
    <property type="component" value="Unassembled WGS sequence"/>
</dbReference>
<name>A0A8S1EJW0_9PELO</name>
<evidence type="ECO:0000313" key="3">
    <source>
        <dbReference type="Proteomes" id="UP000494206"/>
    </source>
</evidence>
<feature type="compositionally biased region" description="Polar residues" evidence="1">
    <location>
        <begin position="272"/>
        <end position="288"/>
    </location>
</feature>
<dbReference type="GO" id="GO:0005634">
    <property type="term" value="C:nucleus"/>
    <property type="evidence" value="ECO:0007669"/>
    <property type="project" value="TreeGrafter"/>
</dbReference>
<organism evidence="2 3">
    <name type="scientific">Caenorhabditis bovis</name>
    <dbReference type="NCBI Taxonomy" id="2654633"/>
    <lineage>
        <taxon>Eukaryota</taxon>
        <taxon>Metazoa</taxon>
        <taxon>Ecdysozoa</taxon>
        <taxon>Nematoda</taxon>
        <taxon>Chromadorea</taxon>
        <taxon>Rhabditida</taxon>
        <taxon>Rhabditina</taxon>
        <taxon>Rhabditomorpha</taxon>
        <taxon>Rhabditoidea</taxon>
        <taxon>Rhabditidae</taxon>
        <taxon>Peloderinae</taxon>
        <taxon>Caenorhabditis</taxon>
    </lineage>
</organism>
<evidence type="ECO:0000256" key="1">
    <source>
        <dbReference type="SAM" id="MobiDB-lite"/>
    </source>
</evidence>
<dbReference type="InterPro" id="IPR040385">
    <property type="entry name" value="RABL6"/>
</dbReference>
<reference evidence="2 3" key="1">
    <citation type="submission" date="2020-04" db="EMBL/GenBank/DDBJ databases">
        <authorList>
            <person name="Laetsch R D."/>
            <person name="Stevens L."/>
            <person name="Kumar S."/>
            <person name="Blaxter L. M."/>
        </authorList>
    </citation>
    <scope>NUCLEOTIDE SEQUENCE [LARGE SCALE GENOMIC DNA]</scope>
</reference>
<dbReference type="OrthoDB" id="207081at2759"/>
<accession>A0A8S1EJW0</accession>
<dbReference type="SMART" id="SM00175">
    <property type="entry name" value="RAB"/>
    <property type="match status" value="1"/>
</dbReference>
<dbReference type="GO" id="GO:0005829">
    <property type="term" value="C:cytosol"/>
    <property type="evidence" value="ECO:0007669"/>
    <property type="project" value="TreeGrafter"/>
</dbReference>
<protein>
    <recommendedName>
        <fullName evidence="4">Rab-like protein 6</fullName>
    </recommendedName>
</protein>
<dbReference type="GO" id="GO:0003924">
    <property type="term" value="F:GTPase activity"/>
    <property type="evidence" value="ECO:0007669"/>
    <property type="project" value="InterPro"/>
</dbReference>
<comment type="caution">
    <text evidence="2">The sequence shown here is derived from an EMBL/GenBank/DDBJ whole genome shotgun (WGS) entry which is preliminary data.</text>
</comment>
<feature type="compositionally biased region" description="Basic and acidic residues" evidence="1">
    <location>
        <begin position="554"/>
        <end position="568"/>
    </location>
</feature>
<proteinExistence type="predicted"/>
<sequence>MPSGVQRVNLELQRKFARGVQYNLKIVIRGDRNVGKTCLWRRLQGLPFQEEYTSTEEIQVASIQWNYKATDDVVKVDVWDIVDKSTKKRVCAEGLKLANTDVTDSMDTYENTACDATFVDVYKGSHGVILIFDITKPWTWDYVQKECENVPKNIPILILANRRDMGHHRQVTDLQCSTFVDLFNRDSPDSPRVRYTSASMRYAFGMKFVHHFFNIPFLYLQRETLIQQLETNKNEIASSFHELDFYQESPEADYDTFIEMVNHKRREVADKNSVNARKTSSPAIQTSGRVMGGGQPIPGQVIIPPKKHSPSALHKDDDMKNIRKSSFEIVGDDLDDGMRNFLKESSSADGQTHRQQILNSDSDEENNMVTKFEEDFTEDNELTERMAKLGEQRKETEKTKSLKVQVPEGNTTPLAFKLKLHENDLDSPIREDNDIFNSSVQDESEIIQHLPQFSEEHSEANSSTVPVLDLDEWLGSEDPSPNSFSAVADQKNDDSSDEEIGVKLPEASPQPTHDIFKLKQAEKNERPKIFEYDDAPMQSISPIIKKKKTKKTSKKTEGDKTKDGEKEKPKKKKKVVEKSSRSILEDFLGPPDDVLKSTGDYDPL</sequence>
<feature type="region of interest" description="Disordered" evidence="1">
    <location>
        <begin position="472"/>
        <end position="604"/>
    </location>
</feature>
<dbReference type="InterPro" id="IPR027417">
    <property type="entry name" value="P-loop_NTPase"/>
</dbReference>
<dbReference type="PRINTS" id="PR00449">
    <property type="entry name" value="RASTRNSFRMNG"/>
</dbReference>
<feature type="region of interest" description="Disordered" evidence="1">
    <location>
        <begin position="270"/>
        <end position="292"/>
    </location>
</feature>
<dbReference type="PANTHER" id="PTHR14932">
    <property type="entry name" value="RAS GTPASE-RELATED"/>
    <property type="match status" value="1"/>
</dbReference>
<dbReference type="Gene3D" id="3.40.50.300">
    <property type="entry name" value="P-loop containing nucleotide triphosphate hydrolases"/>
    <property type="match status" value="1"/>
</dbReference>